<proteinExistence type="predicted"/>
<evidence type="ECO:0000259" key="1">
    <source>
        <dbReference type="PROSITE" id="PS51502"/>
    </source>
</evidence>
<reference evidence="2 3" key="1">
    <citation type="submission" date="2020-03" db="EMBL/GenBank/DDBJ databases">
        <title>Genomic Encyclopedia of Type Strains, Phase IV (KMG-IV): sequencing the most valuable type-strain genomes for metagenomic binning, comparative biology and taxonomic classification.</title>
        <authorList>
            <person name="Goeker M."/>
        </authorList>
    </citation>
    <scope>NUCLEOTIDE SEQUENCE [LARGE SCALE GENOMIC DNA]</scope>
    <source>
        <strain evidence="2 3">DSM 24233</strain>
    </source>
</reference>
<dbReference type="PANTHER" id="PTHR37832">
    <property type="entry name" value="BLL2683 PROTEIN"/>
    <property type="match status" value="1"/>
</dbReference>
<feature type="domain" description="Stress-response A/B barrel" evidence="1">
    <location>
        <begin position="2"/>
        <end position="98"/>
    </location>
</feature>
<evidence type="ECO:0000313" key="2">
    <source>
        <dbReference type="EMBL" id="NJB68588.1"/>
    </source>
</evidence>
<comment type="caution">
    <text evidence="2">The sequence shown here is derived from an EMBL/GenBank/DDBJ whole genome shotgun (WGS) entry which is preliminary data.</text>
</comment>
<dbReference type="Pfam" id="PF07876">
    <property type="entry name" value="Dabb"/>
    <property type="match status" value="1"/>
</dbReference>
<dbReference type="InterPro" id="IPR013097">
    <property type="entry name" value="Dabb"/>
</dbReference>
<protein>
    <recommendedName>
        <fullName evidence="1">Stress-response A/B barrel domain-containing protein</fullName>
    </recommendedName>
</protein>
<sequence>MLKHIVLWVLKDEAEGDTAAGNAAKLKERLEALKGRVPGPVELEVGINVDPAGGVSHVALYSVFENAEALQGYAVHPLHLEVVDFIRKVAAERRCVDYEF</sequence>
<dbReference type="PANTHER" id="PTHR37832:SF1">
    <property type="entry name" value="STRESS-RESPONSE A_B BARREL DOMAIN-CONTAINING PROTEIN"/>
    <property type="match status" value="1"/>
</dbReference>
<dbReference type="InterPro" id="IPR011008">
    <property type="entry name" value="Dimeric_a/b-barrel"/>
</dbReference>
<dbReference type="SUPFAM" id="SSF54909">
    <property type="entry name" value="Dimeric alpha+beta barrel"/>
    <property type="match status" value="1"/>
</dbReference>
<dbReference type="RefSeq" id="WP_167941640.1">
    <property type="nucleotide sequence ID" value="NZ_JAATJA010000002.1"/>
</dbReference>
<dbReference type="AlphaFoldDB" id="A0A846QK60"/>
<name>A0A846QK60_9BACT</name>
<keyword evidence="3" id="KW-1185">Reference proteome</keyword>
<evidence type="ECO:0000313" key="3">
    <source>
        <dbReference type="Proteomes" id="UP000580856"/>
    </source>
</evidence>
<dbReference type="SMART" id="SM00886">
    <property type="entry name" value="Dabb"/>
    <property type="match status" value="1"/>
</dbReference>
<organism evidence="2 3">
    <name type="scientific">Desulfobaculum xiamenense</name>
    <dbReference type="NCBI Taxonomy" id="995050"/>
    <lineage>
        <taxon>Bacteria</taxon>
        <taxon>Pseudomonadati</taxon>
        <taxon>Thermodesulfobacteriota</taxon>
        <taxon>Desulfovibrionia</taxon>
        <taxon>Desulfovibrionales</taxon>
        <taxon>Desulfovibrionaceae</taxon>
        <taxon>Desulfobaculum</taxon>
    </lineage>
</organism>
<accession>A0A846QK60</accession>
<dbReference type="EMBL" id="JAATJA010000002">
    <property type="protein sequence ID" value="NJB68588.1"/>
    <property type="molecule type" value="Genomic_DNA"/>
</dbReference>
<gene>
    <name evidence="2" type="ORF">GGQ74_002261</name>
</gene>
<dbReference type="Proteomes" id="UP000580856">
    <property type="component" value="Unassembled WGS sequence"/>
</dbReference>
<dbReference type="Gene3D" id="3.30.70.100">
    <property type="match status" value="1"/>
</dbReference>
<dbReference type="PROSITE" id="PS51502">
    <property type="entry name" value="S_R_A_B_BARREL"/>
    <property type="match status" value="1"/>
</dbReference>